<dbReference type="Gene3D" id="1.10.10.60">
    <property type="entry name" value="Homeodomain-like"/>
    <property type="match status" value="1"/>
</dbReference>
<evidence type="ECO:0000256" key="3">
    <source>
        <dbReference type="ARBA" id="ARBA00023163"/>
    </source>
</evidence>
<dbReference type="InterPro" id="IPR018062">
    <property type="entry name" value="HTH_AraC-typ_CS"/>
</dbReference>
<feature type="domain" description="HTH araC/xylS-type" evidence="4">
    <location>
        <begin position="175"/>
        <end position="273"/>
    </location>
</feature>
<dbReference type="SMART" id="SM00342">
    <property type="entry name" value="HTH_ARAC"/>
    <property type="match status" value="1"/>
</dbReference>
<dbReference type="GO" id="GO:0003700">
    <property type="term" value="F:DNA-binding transcription factor activity"/>
    <property type="evidence" value="ECO:0007669"/>
    <property type="project" value="InterPro"/>
</dbReference>
<dbReference type="EMBL" id="VLNR01000008">
    <property type="protein sequence ID" value="TSE10222.1"/>
    <property type="molecule type" value="Genomic_DNA"/>
</dbReference>
<accession>A0A554VP83</accession>
<dbReference type="SUPFAM" id="SSF46689">
    <property type="entry name" value="Homeodomain-like"/>
    <property type="match status" value="1"/>
</dbReference>
<dbReference type="PANTHER" id="PTHR43280:SF2">
    <property type="entry name" value="HTH-TYPE TRANSCRIPTIONAL REGULATOR EXSA"/>
    <property type="match status" value="1"/>
</dbReference>
<keyword evidence="6" id="KW-1185">Reference proteome</keyword>
<gene>
    <name evidence="5" type="ORF">FOF46_05625</name>
</gene>
<dbReference type="PROSITE" id="PS00041">
    <property type="entry name" value="HTH_ARAC_FAMILY_1"/>
    <property type="match status" value="1"/>
</dbReference>
<dbReference type="Pfam" id="PF12833">
    <property type="entry name" value="HTH_18"/>
    <property type="match status" value="1"/>
</dbReference>
<dbReference type="AlphaFoldDB" id="A0A554VP83"/>
<dbReference type="InterPro" id="IPR009057">
    <property type="entry name" value="Homeodomain-like_sf"/>
</dbReference>
<keyword evidence="1" id="KW-0805">Transcription regulation</keyword>
<dbReference type="Proteomes" id="UP000318833">
    <property type="component" value="Unassembled WGS sequence"/>
</dbReference>
<dbReference type="OrthoDB" id="1096411at2"/>
<evidence type="ECO:0000256" key="2">
    <source>
        <dbReference type="ARBA" id="ARBA00023125"/>
    </source>
</evidence>
<dbReference type="GO" id="GO:0043565">
    <property type="term" value="F:sequence-specific DNA binding"/>
    <property type="evidence" value="ECO:0007669"/>
    <property type="project" value="InterPro"/>
</dbReference>
<dbReference type="PANTHER" id="PTHR43280">
    <property type="entry name" value="ARAC-FAMILY TRANSCRIPTIONAL REGULATOR"/>
    <property type="match status" value="1"/>
</dbReference>
<keyword evidence="3" id="KW-0804">Transcription</keyword>
<evidence type="ECO:0000313" key="5">
    <source>
        <dbReference type="EMBL" id="TSE10222.1"/>
    </source>
</evidence>
<dbReference type="PROSITE" id="PS01124">
    <property type="entry name" value="HTH_ARAC_FAMILY_2"/>
    <property type="match status" value="1"/>
</dbReference>
<sequence>MEYVLFNKKREKVLTITSLSKNSFFSVFERPNFYGVFFFTKAKGVLVIDQQQIEIKDHYILFYYPYQKLSLEGVFEGTFVQFHPDFFCIDIHAKDIGCQGLLFNNFFNDFLLRCAKEEFNKLSDFHVFIKNELLKKEIGQLDMVSSQLKIFLINAVRIKKGKQEKELPSKDNVHHQIEKLIENNFVTESSPEFYVKELEISLTTFNRLCKKYFQNSFITILNLKRIAIAKNKLFLTNSPVKDIAYETGFNDPLYFSRVFKKHCGVSPKEFRKQLKNNRLV</sequence>
<name>A0A554VP83_9FLAO</name>
<dbReference type="InterPro" id="IPR018060">
    <property type="entry name" value="HTH_AraC"/>
</dbReference>
<evidence type="ECO:0000256" key="1">
    <source>
        <dbReference type="ARBA" id="ARBA00023015"/>
    </source>
</evidence>
<comment type="caution">
    <text evidence="5">The sequence shown here is derived from an EMBL/GenBank/DDBJ whole genome shotgun (WGS) entry which is preliminary data.</text>
</comment>
<protein>
    <submittedName>
        <fullName evidence="5">Helix-turn-helix transcriptional regulator</fullName>
    </submittedName>
</protein>
<evidence type="ECO:0000313" key="6">
    <source>
        <dbReference type="Proteomes" id="UP000318833"/>
    </source>
</evidence>
<dbReference type="PRINTS" id="PR00032">
    <property type="entry name" value="HTHARAC"/>
</dbReference>
<evidence type="ECO:0000259" key="4">
    <source>
        <dbReference type="PROSITE" id="PS01124"/>
    </source>
</evidence>
<organism evidence="5 6">
    <name type="scientific">Aquimarina algiphila</name>
    <dbReference type="NCBI Taxonomy" id="2047982"/>
    <lineage>
        <taxon>Bacteria</taxon>
        <taxon>Pseudomonadati</taxon>
        <taxon>Bacteroidota</taxon>
        <taxon>Flavobacteriia</taxon>
        <taxon>Flavobacteriales</taxon>
        <taxon>Flavobacteriaceae</taxon>
        <taxon>Aquimarina</taxon>
    </lineage>
</organism>
<proteinExistence type="predicted"/>
<dbReference type="RefSeq" id="WP_143915773.1">
    <property type="nucleotide sequence ID" value="NZ_CANLFO010000006.1"/>
</dbReference>
<keyword evidence="2" id="KW-0238">DNA-binding</keyword>
<reference evidence="5 6" key="1">
    <citation type="submission" date="2019-07" db="EMBL/GenBank/DDBJ databases">
        <title>The draft genome sequence of Aquimarina algiphila M91.</title>
        <authorList>
            <person name="Meng X."/>
        </authorList>
    </citation>
    <scope>NUCLEOTIDE SEQUENCE [LARGE SCALE GENOMIC DNA]</scope>
    <source>
        <strain evidence="5 6">M91</strain>
    </source>
</reference>
<dbReference type="InterPro" id="IPR020449">
    <property type="entry name" value="Tscrpt_reg_AraC-type_HTH"/>
</dbReference>